<keyword evidence="10" id="KW-1185">Reference proteome</keyword>
<reference evidence="9 10" key="1">
    <citation type="submission" date="2014-06" db="EMBL/GenBank/DDBJ databases">
        <title>Whole Genome Sequences of Three Symbiotic Endozoicomonas Bacteria.</title>
        <authorList>
            <person name="Neave M.J."/>
            <person name="Apprill A."/>
            <person name="Voolstra C.R."/>
        </authorList>
    </citation>
    <scope>NUCLEOTIDE SEQUENCE [LARGE SCALE GENOMIC DNA]</scope>
    <source>
        <strain evidence="9 10">DSM 25634</strain>
    </source>
</reference>
<gene>
    <name evidence="9" type="ORF">GZ78_03760</name>
</gene>
<dbReference type="InterPro" id="IPR011059">
    <property type="entry name" value="Metal-dep_hydrolase_composite"/>
</dbReference>
<dbReference type="SUPFAM" id="SSF51556">
    <property type="entry name" value="Metallo-dependent hydrolases"/>
    <property type="match status" value="1"/>
</dbReference>
<name>A0A081NL09_9GAMM</name>
<dbReference type="SUPFAM" id="SSF51338">
    <property type="entry name" value="Composite domain of metallo-dependent hydrolases"/>
    <property type="match status" value="1"/>
</dbReference>
<dbReference type="Pfam" id="PF01979">
    <property type="entry name" value="Amidohydro_1"/>
    <property type="match status" value="1"/>
</dbReference>
<dbReference type="CDD" id="cd00854">
    <property type="entry name" value="NagA"/>
    <property type="match status" value="1"/>
</dbReference>
<feature type="active site" description="Proton donor/acceptor" evidence="6">
    <location>
        <position position="274"/>
    </location>
</feature>
<dbReference type="AlphaFoldDB" id="A0A081NL09"/>
<dbReference type="eggNOG" id="COG1820">
    <property type="taxonomic scope" value="Bacteria"/>
</dbReference>
<dbReference type="GO" id="GO:0008448">
    <property type="term" value="F:N-acetylglucosamine-6-phosphate deacetylase activity"/>
    <property type="evidence" value="ECO:0007669"/>
    <property type="project" value="InterPro"/>
</dbReference>
<dbReference type="NCBIfam" id="TIGR00221">
    <property type="entry name" value="nagA"/>
    <property type="match status" value="1"/>
</dbReference>
<organism evidence="9 10">
    <name type="scientific">Endozoicomonas numazuensis</name>
    <dbReference type="NCBI Taxonomy" id="1137799"/>
    <lineage>
        <taxon>Bacteria</taxon>
        <taxon>Pseudomonadati</taxon>
        <taxon>Pseudomonadota</taxon>
        <taxon>Gammaproteobacteria</taxon>
        <taxon>Oceanospirillales</taxon>
        <taxon>Endozoicomonadaceae</taxon>
        <taxon>Endozoicomonas</taxon>
    </lineage>
</organism>
<evidence type="ECO:0000313" key="9">
    <source>
        <dbReference type="EMBL" id="KEQ19132.1"/>
    </source>
</evidence>
<feature type="domain" description="Amidohydrolase-related" evidence="8">
    <location>
        <begin position="51"/>
        <end position="380"/>
    </location>
</feature>
<dbReference type="GO" id="GO:0046872">
    <property type="term" value="F:metal ion binding"/>
    <property type="evidence" value="ECO:0007669"/>
    <property type="project" value="UniProtKB-KW"/>
</dbReference>
<comment type="similarity">
    <text evidence="1 5">Belongs to the metallo-dependent hydrolases superfamily. NagA family.</text>
</comment>
<feature type="binding site" evidence="7">
    <location>
        <position position="216"/>
    </location>
    <ligand>
        <name>Zn(2+)</name>
        <dbReference type="ChEBI" id="CHEBI:29105"/>
    </ligand>
</feature>
<evidence type="ECO:0000256" key="6">
    <source>
        <dbReference type="PIRSR" id="PIRSR038994-1"/>
    </source>
</evidence>
<dbReference type="Gene3D" id="2.30.40.10">
    <property type="entry name" value="Urease, subunit C, domain 1"/>
    <property type="match status" value="1"/>
</dbReference>
<dbReference type="Gene3D" id="3.20.20.140">
    <property type="entry name" value="Metal-dependent hydrolases"/>
    <property type="match status" value="1"/>
</dbReference>
<comment type="caution">
    <text evidence="9">The sequence shown here is derived from an EMBL/GenBank/DDBJ whole genome shotgun (WGS) entry which is preliminary data.</text>
</comment>
<accession>A0A081NL09</accession>
<feature type="binding site" evidence="7">
    <location>
        <position position="129"/>
    </location>
    <ligand>
        <name>Zn(2+)</name>
        <dbReference type="ChEBI" id="CHEBI:29105"/>
    </ligand>
</feature>
<keyword evidence="3 5" id="KW-0378">Hydrolase</keyword>
<protein>
    <recommendedName>
        <fullName evidence="8">Amidohydrolase-related domain-containing protein</fullName>
    </recommendedName>
</protein>
<dbReference type="InterPro" id="IPR032466">
    <property type="entry name" value="Metal_Hydrolase"/>
</dbReference>
<evidence type="ECO:0000313" key="10">
    <source>
        <dbReference type="Proteomes" id="UP000028073"/>
    </source>
</evidence>
<dbReference type="OrthoDB" id="9776488at2"/>
<evidence type="ECO:0000256" key="5">
    <source>
        <dbReference type="PIRNR" id="PIRNR038994"/>
    </source>
</evidence>
<evidence type="ECO:0000259" key="8">
    <source>
        <dbReference type="Pfam" id="PF01979"/>
    </source>
</evidence>
<evidence type="ECO:0000256" key="4">
    <source>
        <dbReference type="ARBA" id="ARBA00023277"/>
    </source>
</evidence>
<evidence type="ECO:0000256" key="7">
    <source>
        <dbReference type="PIRSR" id="PIRSR038994-3"/>
    </source>
</evidence>
<keyword evidence="2 7" id="KW-0479">Metal-binding</keyword>
<keyword evidence="4 5" id="KW-0119">Carbohydrate metabolism</keyword>
<dbReference type="STRING" id="1137799.GZ78_03760"/>
<sequence>MTTFYLKAKEIFTEEGILQDSFLKIADGRIAAINCEPEEDSDIMDLGDNRIVPGFIDLHIHGSGGFDVMDASHEAINTISKTIAAKGVVGFLATTVTDTWERNLAALKNVRQCIEQGVEGAQVLGSFSEAIFFSERFKGAHEGSYFLEPTQERLDAMLEASGGTLRSLALAPEIEGGIEAIKYLTSKNIRVMIGHTGATYDVCKKAFEAGAVGGVHIFNQMLGLHHRQPGTAGAVLHHRDIYAELIADGVHVDPVVMDLVYRLKGADKTALITDCMCAGGLNDGEYPLGLLTVHVKDGVARTESGALAGSTLTLNRAVANMIEKVDVDPLSAVHMASLTPATLLGLNDELGSIKVGKRASIAVMNKNHEILMTFVDGKQVFSLY</sequence>
<dbReference type="PANTHER" id="PTHR11113">
    <property type="entry name" value="N-ACETYLGLUCOSAMINE-6-PHOSPHATE DEACETYLASE"/>
    <property type="match status" value="1"/>
</dbReference>
<dbReference type="RefSeq" id="WP_034832787.1">
    <property type="nucleotide sequence ID" value="NZ_JOKH01000001.1"/>
</dbReference>
<evidence type="ECO:0000256" key="1">
    <source>
        <dbReference type="ARBA" id="ARBA00010716"/>
    </source>
</evidence>
<dbReference type="FunFam" id="3.20.20.140:FF:000004">
    <property type="entry name" value="N-acetylglucosamine-6-phosphate deacetylase"/>
    <property type="match status" value="1"/>
</dbReference>
<dbReference type="PIRSF" id="PIRSF038994">
    <property type="entry name" value="NagA"/>
    <property type="match status" value="1"/>
</dbReference>
<dbReference type="Proteomes" id="UP000028073">
    <property type="component" value="Unassembled WGS sequence"/>
</dbReference>
<dbReference type="InterPro" id="IPR003764">
    <property type="entry name" value="GlcNAc_6-P_deAcase"/>
</dbReference>
<feature type="binding site" evidence="7">
    <location>
        <position position="195"/>
    </location>
    <ligand>
        <name>Zn(2+)</name>
        <dbReference type="ChEBI" id="CHEBI:29105"/>
    </ligand>
</feature>
<evidence type="ECO:0000256" key="2">
    <source>
        <dbReference type="ARBA" id="ARBA00022723"/>
    </source>
</evidence>
<dbReference type="GO" id="GO:0006046">
    <property type="term" value="P:N-acetylglucosamine catabolic process"/>
    <property type="evidence" value="ECO:0007669"/>
    <property type="project" value="TreeGrafter"/>
</dbReference>
<dbReference type="PANTHER" id="PTHR11113:SF14">
    <property type="entry name" value="N-ACETYLGLUCOSAMINE-6-PHOSPHATE DEACETYLASE"/>
    <property type="match status" value="1"/>
</dbReference>
<proteinExistence type="inferred from homology"/>
<evidence type="ECO:0000256" key="3">
    <source>
        <dbReference type="ARBA" id="ARBA00022801"/>
    </source>
</evidence>
<dbReference type="InterPro" id="IPR006680">
    <property type="entry name" value="Amidohydro-rel"/>
</dbReference>
<dbReference type="EMBL" id="JOKH01000001">
    <property type="protein sequence ID" value="KEQ19132.1"/>
    <property type="molecule type" value="Genomic_DNA"/>
</dbReference>
<comment type="cofactor">
    <cofactor evidence="7">
        <name>a divalent metal cation</name>
        <dbReference type="ChEBI" id="CHEBI:60240"/>
    </cofactor>
    <text evidence="7">Binds 1 divalent metal cation per subunit.</text>
</comment>